<dbReference type="NCBIfam" id="TIGR00614">
    <property type="entry name" value="recQ_fam"/>
    <property type="match status" value="1"/>
</dbReference>
<protein>
    <submittedName>
        <fullName evidence="7">ATP-dependent DNA helicase RecQ</fullName>
    </submittedName>
</protein>
<feature type="domain" description="Helicase ATP-binding" evidence="5">
    <location>
        <begin position="28"/>
        <end position="195"/>
    </location>
</feature>
<dbReference type="SMART" id="SM00487">
    <property type="entry name" value="DEXDc"/>
    <property type="match status" value="1"/>
</dbReference>
<dbReference type="Pfam" id="PF00270">
    <property type="entry name" value="DEAD"/>
    <property type="match status" value="1"/>
</dbReference>
<dbReference type="InterPro" id="IPR004589">
    <property type="entry name" value="DNA_helicase_ATP-dep_RecQ"/>
</dbReference>
<proteinExistence type="predicted"/>
<dbReference type="PANTHER" id="PTHR13710:SF84">
    <property type="entry name" value="ATP-DEPENDENT DNA HELICASE RECS-RELATED"/>
    <property type="match status" value="1"/>
</dbReference>
<dbReference type="PANTHER" id="PTHR13710">
    <property type="entry name" value="DNA HELICASE RECQ FAMILY MEMBER"/>
    <property type="match status" value="1"/>
</dbReference>
<dbReference type="InterPro" id="IPR027417">
    <property type="entry name" value="P-loop_NTPase"/>
</dbReference>
<evidence type="ECO:0000256" key="4">
    <source>
        <dbReference type="ARBA" id="ARBA00022840"/>
    </source>
</evidence>
<dbReference type="Pfam" id="PF00271">
    <property type="entry name" value="Helicase_C"/>
    <property type="match status" value="1"/>
</dbReference>
<evidence type="ECO:0000259" key="5">
    <source>
        <dbReference type="PROSITE" id="PS51192"/>
    </source>
</evidence>
<dbReference type="InterPro" id="IPR011545">
    <property type="entry name" value="DEAD/DEAH_box_helicase_dom"/>
</dbReference>
<keyword evidence="8" id="KW-1185">Reference proteome</keyword>
<dbReference type="GO" id="GO:0030894">
    <property type="term" value="C:replisome"/>
    <property type="evidence" value="ECO:0007669"/>
    <property type="project" value="TreeGrafter"/>
</dbReference>
<dbReference type="GO" id="GO:0005524">
    <property type="term" value="F:ATP binding"/>
    <property type="evidence" value="ECO:0007669"/>
    <property type="project" value="UniProtKB-KW"/>
</dbReference>
<dbReference type="Proteomes" id="UP000515800">
    <property type="component" value="Chromosome"/>
</dbReference>
<keyword evidence="3 7" id="KW-0347">Helicase</keyword>
<dbReference type="GO" id="GO:0043138">
    <property type="term" value="F:3'-5' DNA helicase activity"/>
    <property type="evidence" value="ECO:0007669"/>
    <property type="project" value="TreeGrafter"/>
</dbReference>
<dbReference type="InterPro" id="IPR014001">
    <property type="entry name" value="Helicase_ATP-bd"/>
</dbReference>
<dbReference type="GO" id="GO:0005737">
    <property type="term" value="C:cytoplasm"/>
    <property type="evidence" value="ECO:0007669"/>
    <property type="project" value="TreeGrafter"/>
</dbReference>
<dbReference type="GO" id="GO:0043590">
    <property type="term" value="C:bacterial nucleoid"/>
    <property type="evidence" value="ECO:0007669"/>
    <property type="project" value="TreeGrafter"/>
</dbReference>
<accession>A0A7G9T5Q3</accession>
<evidence type="ECO:0000256" key="2">
    <source>
        <dbReference type="ARBA" id="ARBA00022801"/>
    </source>
</evidence>
<evidence type="ECO:0000313" key="8">
    <source>
        <dbReference type="Proteomes" id="UP000515800"/>
    </source>
</evidence>
<evidence type="ECO:0000256" key="3">
    <source>
        <dbReference type="ARBA" id="ARBA00022806"/>
    </source>
</evidence>
<dbReference type="SUPFAM" id="SSF52540">
    <property type="entry name" value="P-loop containing nucleoside triphosphate hydrolases"/>
    <property type="match status" value="1"/>
</dbReference>
<organism evidence="7 8">
    <name type="scientific">Weissella diestrammenae</name>
    <dbReference type="NCBI Taxonomy" id="1162633"/>
    <lineage>
        <taxon>Bacteria</taxon>
        <taxon>Bacillati</taxon>
        <taxon>Bacillota</taxon>
        <taxon>Bacilli</taxon>
        <taxon>Lactobacillales</taxon>
        <taxon>Lactobacillaceae</taxon>
        <taxon>Weissella</taxon>
    </lineage>
</organism>
<evidence type="ECO:0000256" key="1">
    <source>
        <dbReference type="ARBA" id="ARBA00022741"/>
    </source>
</evidence>
<dbReference type="RefSeq" id="WP_187529261.1">
    <property type="nucleotide sequence ID" value="NZ_CP060724.1"/>
</dbReference>
<name>A0A7G9T5Q3_9LACO</name>
<dbReference type="PROSITE" id="PS51192">
    <property type="entry name" value="HELICASE_ATP_BIND_1"/>
    <property type="match status" value="1"/>
</dbReference>
<dbReference type="AlphaFoldDB" id="A0A7G9T5Q3"/>
<dbReference type="GO" id="GO:0006281">
    <property type="term" value="P:DNA repair"/>
    <property type="evidence" value="ECO:0007669"/>
    <property type="project" value="TreeGrafter"/>
</dbReference>
<sequence length="481" mass="54598">MTQKNDLRRILNARFGFDQFKTGQAEILEALIAGKNTLAVLPTGGGKSLIYQMMGAIRPGLVIIVSPLLSLMQDQVVRLNYAGEQQVIAFNSNLSHAERHYVLSNLARYHYLFISPEMLGEATVLRALQKVMINLLVVDEAHTIVSWGPDFRPEYLNLPKIHQSLKQPQLLLLTATATVEMQKEMLQPFHLSKATLFHYQQSVNRENIYLRTEHVPDEAAKQARLLALVKALQGPGIIYFSSRRMATKMAHWLAQMTGLTVMSYHAGLDQHDRYRIQHQFMQGQVDVITATSAFGMGIDKGDIRYVIHYHLSTDLTAYLQEFGRAGRDGKVAVAILLYATGDESLAYAMLAATIPSTQVLSHWINHQHTNEMLSQQQHELLAFYQKQGQSDQQIATILEQRRQSRQADINEMATYAQLSTGLRRFILTHYEDVPGEVLQFESSDGDWQPAMIGLAQTEVKHQIDKKNRGWQLQMNQLFNIK</sequence>
<dbReference type="GO" id="GO:0009378">
    <property type="term" value="F:four-way junction helicase activity"/>
    <property type="evidence" value="ECO:0007669"/>
    <property type="project" value="TreeGrafter"/>
</dbReference>
<dbReference type="GO" id="GO:0003676">
    <property type="term" value="F:nucleic acid binding"/>
    <property type="evidence" value="ECO:0007669"/>
    <property type="project" value="InterPro"/>
</dbReference>
<dbReference type="GO" id="GO:0006310">
    <property type="term" value="P:DNA recombination"/>
    <property type="evidence" value="ECO:0007669"/>
    <property type="project" value="InterPro"/>
</dbReference>
<dbReference type="GO" id="GO:0016787">
    <property type="term" value="F:hydrolase activity"/>
    <property type="evidence" value="ECO:0007669"/>
    <property type="project" value="UniProtKB-KW"/>
</dbReference>
<keyword evidence="4" id="KW-0067">ATP-binding</keyword>
<evidence type="ECO:0000313" key="7">
    <source>
        <dbReference type="EMBL" id="QNN75428.1"/>
    </source>
</evidence>
<dbReference type="PROSITE" id="PS51194">
    <property type="entry name" value="HELICASE_CTER"/>
    <property type="match status" value="1"/>
</dbReference>
<dbReference type="KEGG" id="wdi:H9L19_00540"/>
<dbReference type="InterPro" id="IPR001650">
    <property type="entry name" value="Helicase_C-like"/>
</dbReference>
<gene>
    <name evidence="7" type="ORF">H9L19_00540</name>
</gene>
<dbReference type="CDD" id="cd17920">
    <property type="entry name" value="DEXHc_RecQ"/>
    <property type="match status" value="1"/>
</dbReference>
<evidence type="ECO:0000259" key="6">
    <source>
        <dbReference type="PROSITE" id="PS51194"/>
    </source>
</evidence>
<dbReference type="EMBL" id="CP060724">
    <property type="protein sequence ID" value="QNN75428.1"/>
    <property type="molecule type" value="Genomic_DNA"/>
</dbReference>
<dbReference type="Gene3D" id="3.40.50.300">
    <property type="entry name" value="P-loop containing nucleotide triphosphate hydrolases"/>
    <property type="match status" value="2"/>
</dbReference>
<feature type="domain" description="Helicase C-terminal" evidence="6">
    <location>
        <begin position="224"/>
        <end position="381"/>
    </location>
</feature>
<keyword evidence="2" id="KW-0378">Hydrolase</keyword>
<reference evidence="7 8" key="1">
    <citation type="submission" date="2020-08" db="EMBL/GenBank/DDBJ databases">
        <title>Genome sequence of Weissella diestrammenae KACC 16890T.</title>
        <authorList>
            <person name="Hyun D.-W."/>
            <person name="Bae J.-W."/>
        </authorList>
    </citation>
    <scope>NUCLEOTIDE SEQUENCE [LARGE SCALE GENOMIC DNA]</scope>
    <source>
        <strain evidence="7 8">KACC 16890</strain>
    </source>
</reference>
<keyword evidence="1" id="KW-0547">Nucleotide-binding</keyword>
<dbReference type="SMART" id="SM00490">
    <property type="entry name" value="HELICc"/>
    <property type="match status" value="1"/>
</dbReference>